<dbReference type="InterPro" id="IPR011659">
    <property type="entry name" value="WD40"/>
</dbReference>
<dbReference type="SUPFAM" id="SSF69304">
    <property type="entry name" value="Tricorn protease N-terminal domain"/>
    <property type="match status" value="1"/>
</dbReference>
<evidence type="ECO:0000313" key="4">
    <source>
        <dbReference type="Proteomes" id="UP000184609"/>
    </source>
</evidence>
<dbReference type="RefSeq" id="WP_073573209.1">
    <property type="nucleotide sequence ID" value="NZ_FRXN01000006.1"/>
</dbReference>
<dbReference type="InterPro" id="IPR011042">
    <property type="entry name" value="6-blade_b-propeller_TolB-like"/>
</dbReference>
<dbReference type="Pfam" id="PF07676">
    <property type="entry name" value="PD40"/>
    <property type="match status" value="1"/>
</dbReference>
<comment type="similarity">
    <text evidence="1">Belongs to the TolB family.</text>
</comment>
<dbReference type="Gene3D" id="2.120.10.30">
    <property type="entry name" value="TolB, C-terminal domain"/>
    <property type="match status" value="1"/>
</dbReference>
<proteinExistence type="inferred from homology"/>
<organism evidence="3 4">
    <name type="scientific">Algoriphagus zhangzhouensis</name>
    <dbReference type="NCBI Taxonomy" id="1073327"/>
    <lineage>
        <taxon>Bacteria</taxon>
        <taxon>Pseudomonadati</taxon>
        <taxon>Bacteroidota</taxon>
        <taxon>Cytophagia</taxon>
        <taxon>Cytophagales</taxon>
        <taxon>Cyclobacteriaceae</taxon>
        <taxon>Algoriphagus</taxon>
    </lineage>
</organism>
<dbReference type="PANTHER" id="PTHR36842">
    <property type="entry name" value="PROTEIN TOLB HOMOLOG"/>
    <property type="match status" value="1"/>
</dbReference>
<sequence>MKPKILSFLFLIIPVFSSHSQQVPEGISSELVILNVNTLEEKVILKEKRHFEAPNWSRDGKFLQINSDGKLEKIDLEGNKLGTISPDYMNRINNDHGLSFDGKTIVFSRNDEGLSSRIYTISSNGGPSKLITPNYPSYWHGISPDGKTLVYCAMRDDAWDVYAISSEGGDEVRLTDTEGLDDGPEYSYDGKWIYFNSHRTGRMQAYRMKPDGSQQEQLTFDELDNWFPHPSPDNHSAVIISYLEDQRGAHPFGKDVKLRLLDVESKKLKDLTPVFYGGQGTINVHSWSPDGVWIAFVRYLK</sequence>
<reference evidence="4" key="1">
    <citation type="submission" date="2016-12" db="EMBL/GenBank/DDBJ databases">
        <authorList>
            <person name="Varghese N."/>
            <person name="Submissions S."/>
        </authorList>
    </citation>
    <scope>NUCLEOTIDE SEQUENCE [LARGE SCALE GENOMIC DNA]</scope>
    <source>
        <strain evidence="4">DSM 25035</strain>
    </source>
</reference>
<dbReference type="EMBL" id="FRXN01000006">
    <property type="protein sequence ID" value="SHO64700.1"/>
    <property type="molecule type" value="Genomic_DNA"/>
</dbReference>
<dbReference type="InterPro" id="IPR032485">
    <property type="entry name" value="LRP1-like_beta_prop"/>
</dbReference>
<dbReference type="PANTHER" id="PTHR36842:SF1">
    <property type="entry name" value="PROTEIN TOLB"/>
    <property type="match status" value="1"/>
</dbReference>
<accession>A0A1M7ZIF4</accession>
<dbReference type="Pfam" id="PF16472">
    <property type="entry name" value="DUF5050"/>
    <property type="match status" value="1"/>
</dbReference>
<evidence type="ECO:0000259" key="2">
    <source>
        <dbReference type="Pfam" id="PF16472"/>
    </source>
</evidence>
<evidence type="ECO:0000313" key="3">
    <source>
        <dbReference type="EMBL" id="SHO64700.1"/>
    </source>
</evidence>
<protein>
    <submittedName>
        <fullName evidence="3">WD40-like Beta Propeller Repeat</fullName>
    </submittedName>
</protein>
<name>A0A1M7ZIF4_9BACT</name>
<dbReference type="OrthoDB" id="8432779at2"/>
<feature type="domain" description="Prolow-density lipoprotein receptor-related protein 1-like beta-propeller" evidence="2">
    <location>
        <begin position="101"/>
        <end position="220"/>
    </location>
</feature>
<dbReference type="STRING" id="1073327.SAMN04488108_3595"/>
<keyword evidence="4" id="KW-1185">Reference proteome</keyword>
<evidence type="ECO:0000256" key="1">
    <source>
        <dbReference type="ARBA" id="ARBA00009820"/>
    </source>
</evidence>
<dbReference type="Proteomes" id="UP000184609">
    <property type="component" value="Unassembled WGS sequence"/>
</dbReference>
<dbReference type="AlphaFoldDB" id="A0A1M7ZIF4"/>
<gene>
    <name evidence="3" type="ORF">SAMN04488108_3595</name>
</gene>